<name>A0AAW2VVB5_9LAMI</name>
<dbReference type="EMBL" id="JACGWN010000009">
    <property type="protein sequence ID" value="KAL0433128.1"/>
    <property type="molecule type" value="Genomic_DNA"/>
</dbReference>
<sequence>MRGVGLILARCGLDLFADVSGLHVNPGKSHLILSNAAHPDRTRLLMILEFQEGQLPVRYLGLPLILSWLSLADCRPLLKKVDDRIQGWDGASLSFAARVQLIKYVLMTLNTYWAMAFILPKGIIHEIEKRLRSFLWRGTVGHGCPKAAWDHVCKPIEEGGLGVRDILVFNLTMMSRRLWEVIQKYFQFHLGPVGRLGPITR</sequence>
<evidence type="ECO:0008006" key="2">
    <source>
        <dbReference type="Google" id="ProtNLM"/>
    </source>
</evidence>
<comment type="caution">
    <text evidence="1">The sequence shown here is derived from an EMBL/GenBank/DDBJ whole genome shotgun (WGS) entry which is preliminary data.</text>
</comment>
<organism evidence="1">
    <name type="scientific">Sesamum latifolium</name>
    <dbReference type="NCBI Taxonomy" id="2727402"/>
    <lineage>
        <taxon>Eukaryota</taxon>
        <taxon>Viridiplantae</taxon>
        <taxon>Streptophyta</taxon>
        <taxon>Embryophyta</taxon>
        <taxon>Tracheophyta</taxon>
        <taxon>Spermatophyta</taxon>
        <taxon>Magnoliopsida</taxon>
        <taxon>eudicotyledons</taxon>
        <taxon>Gunneridae</taxon>
        <taxon>Pentapetalae</taxon>
        <taxon>asterids</taxon>
        <taxon>lamiids</taxon>
        <taxon>Lamiales</taxon>
        <taxon>Pedaliaceae</taxon>
        <taxon>Sesamum</taxon>
    </lineage>
</organism>
<dbReference type="AlphaFoldDB" id="A0AAW2VVB5"/>
<reference evidence="1" key="2">
    <citation type="journal article" date="2024" name="Plant">
        <title>Genomic evolution and insights into agronomic trait innovations of Sesamum species.</title>
        <authorList>
            <person name="Miao H."/>
            <person name="Wang L."/>
            <person name="Qu L."/>
            <person name="Liu H."/>
            <person name="Sun Y."/>
            <person name="Le M."/>
            <person name="Wang Q."/>
            <person name="Wei S."/>
            <person name="Zheng Y."/>
            <person name="Lin W."/>
            <person name="Duan Y."/>
            <person name="Cao H."/>
            <person name="Xiong S."/>
            <person name="Wang X."/>
            <person name="Wei L."/>
            <person name="Li C."/>
            <person name="Ma Q."/>
            <person name="Ju M."/>
            <person name="Zhao R."/>
            <person name="Li G."/>
            <person name="Mu C."/>
            <person name="Tian Q."/>
            <person name="Mei H."/>
            <person name="Zhang T."/>
            <person name="Gao T."/>
            <person name="Zhang H."/>
        </authorList>
    </citation>
    <scope>NUCLEOTIDE SEQUENCE</scope>
    <source>
        <strain evidence="1">KEN1</strain>
    </source>
</reference>
<reference evidence="1" key="1">
    <citation type="submission" date="2020-06" db="EMBL/GenBank/DDBJ databases">
        <authorList>
            <person name="Li T."/>
            <person name="Hu X."/>
            <person name="Zhang T."/>
            <person name="Song X."/>
            <person name="Zhang H."/>
            <person name="Dai N."/>
            <person name="Sheng W."/>
            <person name="Hou X."/>
            <person name="Wei L."/>
        </authorList>
    </citation>
    <scope>NUCLEOTIDE SEQUENCE</scope>
    <source>
        <strain evidence="1">KEN1</strain>
        <tissue evidence="1">Leaf</tissue>
    </source>
</reference>
<dbReference type="PANTHER" id="PTHR33116:SF78">
    <property type="entry name" value="OS12G0587133 PROTEIN"/>
    <property type="match status" value="1"/>
</dbReference>
<accession>A0AAW2VVB5</accession>
<proteinExistence type="predicted"/>
<protein>
    <recommendedName>
        <fullName evidence="2">Reverse transcriptase</fullName>
    </recommendedName>
</protein>
<dbReference type="PANTHER" id="PTHR33116">
    <property type="entry name" value="REVERSE TRANSCRIPTASE ZINC-BINDING DOMAIN-CONTAINING PROTEIN-RELATED-RELATED"/>
    <property type="match status" value="1"/>
</dbReference>
<evidence type="ECO:0000313" key="1">
    <source>
        <dbReference type="EMBL" id="KAL0433128.1"/>
    </source>
</evidence>
<gene>
    <name evidence="1" type="ORF">Slati_2647100</name>
</gene>